<comment type="subcellular location">
    <subcellularLocation>
        <location evidence="1">Nucleus</location>
    </subcellularLocation>
</comment>
<dbReference type="FunFam" id="1.10.10.60:FF:000010">
    <property type="entry name" value="Transcriptional activator Myb isoform A"/>
    <property type="match status" value="1"/>
</dbReference>
<accession>A0A8S0PPZ9</accession>
<evidence type="ECO:0000256" key="1">
    <source>
        <dbReference type="ARBA" id="ARBA00004123"/>
    </source>
</evidence>
<dbReference type="Proteomes" id="UP000594638">
    <property type="component" value="Unassembled WGS sequence"/>
</dbReference>
<keyword evidence="3" id="KW-0238">DNA-binding</keyword>
<feature type="domain" description="Myb-like" evidence="5">
    <location>
        <begin position="27"/>
        <end position="69"/>
    </location>
</feature>
<dbReference type="Gramene" id="OE9A002360T1">
    <property type="protein sequence ID" value="OE9A002360C1"/>
    <property type="gene ID" value="OE9A002360"/>
</dbReference>
<dbReference type="PROSITE" id="PS50090">
    <property type="entry name" value="MYB_LIKE"/>
    <property type="match status" value="2"/>
</dbReference>
<dbReference type="OrthoDB" id="2143914at2759"/>
<dbReference type="PROSITE" id="PS51294">
    <property type="entry name" value="HTH_MYB"/>
    <property type="match status" value="2"/>
</dbReference>
<evidence type="ECO:0000259" key="6">
    <source>
        <dbReference type="PROSITE" id="PS51294"/>
    </source>
</evidence>
<organism evidence="7 8">
    <name type="scientific">Olea europaea subsp. europaea</name>
    <dbReference type="NCBI Taxonomy" id="158383"/>
    <lineage>
        <taxon>Eukaryota</taxon>
        <taxon>Viridiplantae</taxon>
        <taxon>Streptophyta</taxon>
        <taxon>Embryophyta</taxon>
        <taxon>Tracheophyta</taxon>
        <taxon>Spermatophyta</taxon>
        <taxon>Magnoliopsida</taxon>
        <taxon>eudicotyledons</taxon>
        <taxon>Gunneridae</taxon>
        <taxon>Pentapetalae</taxon>
        <taxon>asterids</taxon>
        <taxon>lamiids</taxon>
        <taxon>Lamiales</taxon>
        <taxon>Oleaceae</taxon>
        <taxon>Oleeae</taxon>
        <taxon>Olea</taxon>
    </lineage>
</organism>
<dbReference type="AlphaFoldDB" id="A0A8S0PPZ9"/>
<dbReference type="InterPro" id="IPR017930">
    <property type="entry name" value="Myb_dom"/>
</dbReference>
<dbReference type="GO" id="GO:0000981">
    <property type="term" value="F:DNA-binding transcription factor activity, RNA polymerase II-specific"/>
    <property type="evidence" value="ECO:0007669"/>
    <property type="project" value="TreeGrafter"/>
</dbReference>
<dbReference type="PANTHER" id="PTHR45614">
    <property type="entry name" value="MYB PROTEIN-RELATED"/>
    <property type="match status" value="1"/>
</dbReference>
<proteinExistence type="predicted"/>
<dbReference type="SMART" id="SM00717">
    <property type="entry name" value="SANT"/>
    <property type="match status" value="2"/>
</dbReference>
<protein>
    <submittedName>
        <fullName evidence="7">Transcription factor MYB64-like</fullName>
    </submittedName>
</protein>
<name>A0A8S0PPZ9_OLEEU</name>
<gene>
    <name evidence="7" type="ORF">OLEA9_A002360</name>
</gene>
<feature type="domain" description="HTH myb-type" evidence="6">
    <location>
        <begin position="29"/>
        <end position="69"/>
    </location>
</feature>
<dbReference type="EMBL" id="CACTIH010000130">
    <property type="protein sequence ID" value="CAA2954925.1"/>
    <property type="molecule type" value="Genomic_DNA"/>
</dbReference>
<keyword evidence="8" id="KW-1185">Reference proteome</keyword>
<evidence type="ECO:0000256" key="2">
    <source>
        <dbReference type="ARBA" id="ARBA00022737"/>
    </source>
</evidence>
<feature type="domain" description="Myb-like" evidence="5">
    <location>
        <begin position="70"/>
        <end position="120"/>
    </location>
</feature>
<dbReference type="SUPFAM" id="SSF46689">
    <property type="entry name" value="Homeodomain-like"/>
    <property type="match status" value="1"/>
</dbReference>
<dbReference type="GO" id="GO:0000978">
    <property type="term" value="F:RNA polymerase II cis-regulatory region sequence-specific DNA binding"/>
    <property type="evidence" value="ECO:0007669"/>
    <property type="project" value="TreeGrafter"/>
</dbReference>
<dbReference type="GO" id="GO:0005634">
    <property type="term" value="C:nucleus"/>
    <property type="evidence" value="ECO:0007669"/>
    <property type="project" value="UniProtKB-SubCell"/>
</dbReference>
<dbReference type="Pfam" id="PF13921">
    <property type="entry name" value="Myb_DNA-bind_6"/>
    <property type="match status" value="1"/>
</dbReference>
<dbReference type="InterPro" id="IPR001005">
    <property type="entry name" value="SANT/Myb"/>
</dbReference>
<sequence>MAQPVIIPPESQASWKDFNVKNKLQCTGEEDRRLISLVHQFGLRKWAVIGEEMVGRVGKQCREKWNNHLRPRIKKDIWTEEEERQSIQAHERLGNRWAEIAKYIPGRTKNSIRNHWNATKRRQISRRKIKKVKGDRRQSTLLQDYIIKKYFSNGSTSTNSNFGTTTTAANPSNVGIRLFDNEDSTPFFSFESCNDEMDFMKTLFENNQSVDSIPVDHCQLMNLV</sequence>
<dbReference type="InterPro" id="IPR050560">
    <property type="entry name" value="MYB_TF"/>
</dbReference>
<evidence type="ECO:0000313" key="8">
    <source>
        <dbReference type="Proteomes" id="UP000594638"/>
    </source>
</evidence>
<comment type="caution">
    <text evidence="7">The sequence shown here is derived from an EMBL/GenBank/DDBJ whole genome shotgun (WGS) entry which is preliminary data.</text>
</comment>
<evidence type="ECO:0000256" key="3">
    <source>
        <dbReference type="ARBA" id="ARBA00023125"/>
    </source>
</evidence>
<reference evidence="7 8" key="1">
    <citation type="submission" date="2019-12" db="EMBL/GenBank/DDBJ databases">
        <authorList>
            <person name="Alioto T."/>
            <person name="Alioto T."/>
            <person name="Gomez Garrido J."/>
        </authorList>
    </citation>
    <scope>NUCLEOTIDE SEQUENCE [LARGE SCALE GENOMIC DNA]</scope>
</reference>
<feature type="domain" description="HTH myb-type" evidence="6">
    <location>
        <begin position="70"/>
        <end position="124"/>
    </location>
</feature>
<keyword evidence="4" id="KW-0539">Nucleus</keyword>
<dbReference type="InterPro" id="IPR009057">
    <property type="entry name" value="Homeodomain-like_sf"/>
</dbReference>
<evidence type="ECO:0000259" key="5">
    <source>
        <dbReference type="PROSITE" id="PS50090"/>
    </source>
</evidence>
<dbReference type="CDD" id="cd00167">
    <property type="entry name" value="SANT"/>
    <property type="match status" value="2"/>
</dbReference>
<dbReference type="PANTHER" id="PTHR45614:SF218">
    <property type="entry name" value="TRANSCRIPTION FACTOR MYB119-RELATED"/>
    <property type="match status" value="1"/>
</dbReference>
<evidence type="ECO:0000313" key="7">
    <source>
        <dbReference type="EMBL" id="CAA2954925.1"/>
    </source>
</evidence>
<evidence type="ECO:0000256" key="4">
    <source>
        <dbReference type="ARBA" id="ARBA00023242"/>
    </source>
</evidence>
<keyword evidence="2" id="KW-0677">Repeat</keyword>
<dbReference type="Gene3D" id="1.10.10.60">
    <property type="entry name" value="Homeodomain-like"/>
    <property type="match status" value="2"/>
</dbReference>